<dbReference type="InParanoid" id="O16660"/>
<dbReference type="CDD" id="cd00041">
    <property type="entry name" value="CUB"/>
    <property type="match status" value="1"/>
</dbReference>
<dbReference type="OrthoDB" id="6365689at2759"/>
<dbReference type="PROSITE" id="PS01180">
    <property type="entry name" value="CUB"/>
    <property type="match status" value="1"/>
</dbReference>
<dbReference type="InterPro" id="IPR018378">
    <property type="entry name" value="C-type_lectin_CS"/>
</dbReference>
<dbReference type="InterPro" id="IPR001304">
    <property type="entry name" value="C-type_lectin-like"/>
</dbReference>
<dbReference type="AlphaFoldDB" id="O16660"/>
<reference evidence="6 7" key="1">
    <citation type="journal article" date="1998" name="Science">
        <title>Genome sequence of the nematode C. elegans: a platform for investigating biology.</title>
        <authorList>
            <consortium name="The C. elegans sequencing consortium"/>
            <person name="Sulson J.E."/>
            <person name="Waterston R."/>
        </authorList>
    </citation>
    <scope>NUCLEOTIDE SEQUENCE [LARGE SCALE GENOMIC DNA]</scope>
    <source>
        <strain evidence="6 7">Bristol N2</strain>
    </source>
</reference>
<evidence type="ECO:0000256" key="2">
    <source>
        <dbReference type="PROSITE-ProRule" id="PRU00059"/>
    </source>
</evidence>
<dbReference type="eggNOG" id="KOG4297">
    <property type="taxonomic scope" value="Eukaryota"/>
</dbReference>
<dbReference type="InterPro" id="IPR035914">
    <property type="entry name" value="Sperma_CUB_dom_sf"/>
</dbReference>
<dbReference type="EMBL" id="BX284602">
    <property type="protein sequence ID" value="CCD62818.1"/>
    <property type="molecule type" value="Genomic_DNA"/>
</dbReference>
<dbReference type="SUPFAM" id="SSF56436">
    <property type="entry name" value="C-type lectin-like"/>
    <property type="match status" value="2"/>
</dbReference>
<dbReference type="UCSC" id="C03H5.1.1">
    <property type="organism name" value="c. elegans"/>
</dbReference>
<protein>
    <submittedName>
        <fullName evidence="6">C-type LECtin</fullName>
    </submittedName>
</protein>
<dbReference type="SMR" id="O16660"/>
<dbReference type="PaxDb" id="6239-C03H5.1.1"/>
<dbReference type="WormBase" id="C03H5.1">
    <property type="protein sequence ID" value="CE32109"/>
    <property type="gene ID" value="WBGene00015403"/>
    <property type="gene designation" value="clec-10"/>
</dbReference>
<dbReference type="CTD" id="173430"/>
<keyword evidence="1" id="KW-1015">Disulfide bond</keyword>
<keyword evidence="7" id="KW-1185">Reference proteome</keyword>
<dbReference type="AGR" id="WB:WBGene00015403"/>
<comment type="caution">
    <text evidence="2">Lacks conserved residue(s) required for the propagation of feature annotation.</text>
</comment>
<dbReference type="PROSITE" id="PS50041">
    <property type="entry name" value="C_TYPE_LECTIN_2"/>
    <property type="match status" value="2"/>
</dbReference>
<dbReference type="SUPFAM" id="SSF49854">
    <property type="entry name" value="Spermadhesin, CUB domain"/>
    <property type="match status" value="1"/>
</dbReference>
<dbReference type="OMA" id="CERYRMP"/>
<evidence type="ECO:0007829" key="9">
    <source>
        <dbReference type="PeptideAtlas" id="O16660"/>
    </source>
</evidence>
<dbReference type="GeneID" id="173430"/>
<dbReference type="InterPro" id="IPR000859">
    <property type="entry name" value="CUB_dom"/>
</dbReference>
<dbReference type="Gene3D" id="2.60.120.290">
    <property type="entry name" value="Spermadhesin, CUB domain"/>
    <property type="match status" value="1"/>
</dbReference>
<dbReference type="Pfam" id="PF00059">
    <property type="entry name" value="Lectin_C"/>
    <property type="match status" value="2"/>
</dbReference>
<dbReference type="Gene3D" id="3.10.100.10">
    <property type="entry name" value="Mannose-Binding Protein A, subunit A"/>
    <property type="match status" value="2"/>
</dbReference>
<organism evidence="6 7">
    <name type="scientific">Caenorhabditis elegans</name>
    <dbReference type="NCBI Taxonomy" id="6239"/>
    <lineage>
        <taxon>Eukaryota</taxon>
        <taxon>Metazoa</taxon>
        <taxon>Ecdysozoa</taxon>
        <taxon>Nematoda</taxon>
        <taxon>Chromadorea</taxon>
        <taxon>Rhabditida</taxon>
        <taxon>Rhabditina</taxon>
        <taxon>Rhabditomorpha</taxon>
        <taxon>Rhabditoidea</taxon>
        <taxon>Rhabditidae</taxon>
        <taxon>Peloderinae</taxon>
        <taxon>Caenorhabditis</taxon>
    </lineage>
</organism>
<feature type="signal peptide" evidence="3">
    <location>
        <begin position="1"/>
        <end position="18"/>
    </location>
</feature>
<evidence type="ECO:0000256" key="1">
    <source>
        <dbReference type="ARBA" id="ARBA00023157"/>
    </source>
</evidence>
<feature type="chain" id="PRO_5004157049" evidence="3">
    <location>
        <begin position="19"/>
        <end position="415"/>
    </location>
</feature>
<dbReference type="SMART" id="SM00042">
    <property type="entry name" value="CUB"/>
    <property type="match status" value="1"/>
</dbReference>
<feature type="domain" description="C-type lectin" evidence="5">
    <location>
        <begin position="163"/>
        <end position="265"/>
    </location>
</feature>
<dbReference type="Bgee" id="WBGene00015403">
    <property type="expression patterns" value="Expressed in larva and 2 other cell types or tissues"/>
</dbReference>
<dbReference type="InterPro" id="IPR016186">
    <property type="entry name" value="C-type_lectin-like/link_sf"/>
</dbReference>
<proteinExistence type="evidence at protein level"/>
<evidence type="ECO:0000259" key="5">
    <source>
        <dbReference type="PROSITE" id="PS50041"/>
    </source>
</evidence>
<dbReference type="RefSeq" id="NP_493725.2">
    <property type="nucleotide sequence ID" value="NM_061324.6"/>
</dbReference>
<evidence type="ECO:0000259" key="4">
    <source>
        <dbReference type="PROSITE" id="PS01180"/>
    </source>
</evidence>
<dbReference type="InterPro" id="IPR050976">
    <property type="entry name" value="Snaclec"/>
</dbReference>
<dbReference type="KEGG" id="cel:CELE_C03H5.1"/>
<dbReference type="Pfam" id="PF00431">
    <property type="entry name" value="CUB"/>
    <property type="match status" value="1"/>
</dbReference>
<feature type="domain" description="C-type lectin" evidence="5">
    <location>
        <begin position="31"/>
        <end position="142"/>
    </location>
</feature>
<dbReference type="PANTHER" id="PTHR22991">
    <property type="entry name" value="PROTEIN CBG13490"/>
    <property type="match status" value="1"/>
</dbReference>
<dbReference type="FunCoup" id="O16660">
    <property type="interactions" value="10"/>
</dbReference>
<dbReference type="PhylomeDB" id="O16660"/>
<dbReference type="HOGENOM" id="CLU_037161_0_0_1"/>
<dbReference type="CDD" id="cd00037">
    <property type="entry name" value="CLECT"/>
    <property type="match status" value="2"/>
</dbReference>
<accession>O16660</accession>
<dbReference type="SMART" id="SM00034">
    <property type="entry name" value="CLECT"/>
    <property type="match status" value="2"/>
</dbReference>
<dbReference type="PANTHER" id="PTHR22991:SF43">
    <property type="entry name" value="C-TYPE LECTIN-RELATED"/>
    <property type="match status" value="1"/>
</dbReference>
<keyword evidence="3" id="KW-0732">Signal</keyword>
<evidence type="ECO:0000313" key="6">
    <source>
        <dbReference type="EMBL" id="CCD62818.1"/>
    </source>
</evidence>
<keyword evidence="9" id="KW-1267">Proteomics identification</keyword>
<dbReference type="PIR" id="T32032">
    <property type="entry name" value="T32032"/>
</dbReference>
<evidence type="ECO:0000313" key="7">
    <source>
        <dbReference type="Proteomes" id="UP000001940"/>
    </source>
</evidence>
<dbReference type="Proteomes" id="UP000001940">
    <property type="component" value="Chromosome II"/>
</dbReference>
<name>O16660_CAEEL</name>
<dbReference type="InterPro" id="IPR016187">
    <property type="entry name" value="CTDL_fold"/>
</dbReference>
<feature type="domain" description="CUB" evidence="4">
    <location>
        <begin position="302"/>
        <end position="410"/>
    </location>
</feature>
<evidence type="ECO:0000256" key="3">
    <source>
        <dbReference type="SAM" id="SignalP"/>
    </source>
</evidence>
<gene>
    <name evidence="6 8" type="primary">clec-10</name>
    <name evidence="8" type="ORF">C03H5.1</name>
    <name evidence="6" type="ORF">CELE_C03H5.1</name>
</gene>
<sequence length="415" mass="46075">MQAIAALLLIWLANVAISSNTPVCKNGFTLINNKCLRLFYEEVIHRDAELSCRNYGATLVTVKNAQDNQDVATIAGSAKLIWLGLSCFEDSFGKCFWDDASGSANSYNSFSGGYPNVQVGQCVYYSTQGVLAGKWISEDCERYRMPYICELPTTYQDSCSYNYNGYCYTFSSTAVPFVTAQKICELSCGNLVSIHSPNELQYIVNFAPFVDDGYFIGATWKNNYSLSWLDDSPWDYDRIDPSFSVKVGYCFTIYTGVGSKITGSWYSVDNWEIPNQYICKIPAGVPCSPAPPVTPTPNLSNCNGPRMMYSGVFTSPNYPNNYDNNEDCTYLISTLGPYGIFLFIAPFSTEHKYDVVTIYDGPTTSHKVLAHLSGEIGISMMTSSGNSLLVTFKSDKTNTFSGFSARFYSTRLIND</sequence>
<dbReference type="PeptideAtlas" id="O16660"/>
<dbReference type="PROSITE" id="PS00615">
    <property type="entry name" value="C_TYPE_LECTIN_1"/>
    <property type="match status" value="1"/>
</dbReference>
<evidence type="ECO:0000313" key="8">
    <source>
        <dbReference type="WormBase" id="C03H5.1"/>
    </source>
</evidence>